<keyword evidence="7" id="KW-0966">Cell projection</keyword>
<keyword evidence="3 6" id="KW-0812">Transmembrane</keyword>
<proteinExistence type="predicted"/>
<keyword evidence="4 6" id="KW-1133">Transmembrane helix</keyword>
<dbReference type="RefSeq" id="WP_211937883.1">
    <property type="nucleotide sequence ID" value="NZ_CP073078.1"/>
</dbReference>
<reference evidence="7" key="1">
    <citation type="submission" date="2021-04" db="EMBL/GenBank/DDBJ databases">
        <title>The complete genome sequence of Caulobacter sp. S6.</title>
        <authorList>
            <person name="Tang Y."/>
            <person name="Ouyang W."/>
            <person name="Liu Q."/>
            <person name="Huang B."/>
            <person name="Guo Z."/>
            <person name="Lei P."/>
        </authorList>
    </citation>
    <scope>NUCLEOTIDE SEQUENCE</scope>
    <source>
        <strain evidence="7">S6</strain>
    </source>
</reference>
<keyword evidence="5 6" id="KW-0472">Membrane</keyword>
<sequence length="97" mass="10628">MFIADIARMILGLAVTLGLIGLCVVALRRYGPETIKRLQGLQAGRERRLSVVETLVLDPARRLVLVRFDAEERLLLLGEGQVVAQGAARPIPKPEEA</sequence>
<dbReference type="InterPro" id="IPR022781">
    <property type="entry name" value="Flagellar_biosynth_FliO"/>
</dbReference>
<accession>A0A975FZL0</accession>
<keyword evidence="2" id="KW-1003">Cell membrane</keyword>
<keyword evidence="7" id="KW-0969">Cilium</keyword>
<dbReference type="GO" id="GO:0044781">
    <property type="term" value="P:bacterial-type flagellum organization"/>
    <property type="evidence" value="ECO:0007669"/>
    <property type="project" value="InterPro"/>
</dbReference>
<evidence type="ECO:0000256" key="3">
    <source>
        <dbReference type="ARBA" id="ARBA00022692"/>
    </source>
</evidence>
<evidence type="ECO:0000256" key="1">
    <source>
        <dbReference type="ARBA" id="ARBA00004236"/>
    </source>
</evidence>
<dbReference type="EMBL" id="CP073078">
    <property type="protein sequence ID" value="QUD87832.1"/>
    <property type="molecule type" value="Genomic_DNA"/>
</dbReference>
<feature type="transmembrane region" description="Helical" evidence="6">
    <location>
        <begin position="6"/>
        <end position="27"/>
    </location>
</feature>
<evidence type="ECO:0000256" key="5">
    <source>
        <dbReference type="ARBA" id="ARBA00023136"/>
    </source>
</evidence>
<name>A0A975FZL0_9CAUL</name>
<evidence type="ECO:0000313" key="7">
    <source>
        <dbReference type="EMBL" id="QUD87832.1"/>
    </source>
</evidence>
<dbReference type="GO" id="GO:0016020">
    <property type="term" value="C:membrane"/>
    <property type="evidence" value="ECO:0007669"/>
    <property type="project" value="InterPro"/>
</dbReference>
<evidence type="ECO:0000256" key="4">
    <source>
        <dbReference type="ARBA" id="ARBA00022989"/>
    </source>
</evidence>
<keyword evidence="7" id="KW-0282">Flagellum</keyword>
<evidence type="ECO:0000313" key="8">
    <source>
        <dbReference type="Proteomes" id="UP000676409"/>
    </source>
</evidence>
<protein>
    <submittedName>
        <fullName evidence="7">Flagellar biosynthetic protein FliO</fullName>
    </submittedName>
</protein>
<gene>
    <name evidence="7" type="ORF">KCG34_22775</name>
</gene>
<dbReference type="AlphaFoldDB" id="A0A975FZL0"/>
<dbReference type="Proteomes" id="UP000676409">
    <property type="component" value="Chromosome"/>
</dbReference>
<comment type="subcellular location">
    <subcellularLocation>
        <location evidence="1">Cell membrane</location>
    </subcellularLocation>
</comment>
<organism evidence="7 8">
    <name type="scientific">Phenylobacterium montanum</name>
    <dbReference type="NCBI Taxonomy" id="2823693"/>
    <lineage>
        <taxon>Bacteria</taxon>
        <taxon>Pseudomonadati</taxon>
        <taxon>Pseudomonadota</taxon>
        <taxon>Alphaproteobacteria</taxon>
        <taxon>Caulobacterales</taxon>
        <taxon>Caulobacteraceae</taxon>
        <taxon>Phenylobacterium</taxon>
    </lineage>
</organism>
<dbReference type="Pfam" id="PF04347">
    <property type="entry name" value="FliO"/>
    <property type="match status" value="1"/>
</dbReference>
<keyword evidence="8" id="KW-1185">Reference proteome</keyword>
<dbReference type="KEGG" id="caul:KCG34_22775"/>
<evidence type="ECO:0000256" key="2">
    <source>
        <dbReference type="ARBA" id="ARBA00022475"/>
    </source>
</evidence>
<evidence type="ECO:0000256" key="6">
    <source>
        <dbReference type="SAM" id="Phobius"/>
    </source>
</evidence>